<evidence type="ECO:0000259" key="1">
    <source>
        <dbReference type="Pfam" id="PF18738"/>
    </source>
</evidence>
<comment type="caution">
    <text evidence="3">The sequence shown here is derived from an EMBL/GenBank/DDBJ whole genome shotgun (WGS) entry which is preliminary data.</text>
</comment>
<dbReference type="Pfam" id="PF18738">
    <property type="entry name" value="HEPN_DZIP3"/>
    <property type="match status" value="1"/>
</dbReference>
<name>A0A8S3SYQ5_MYTED</name>
<dbReference type="Pfam" id="PF20720">
    <property type="entry name" value="nSTAND3"/>
    <property type="match status" value="1"/>
</dbReference>
<evidence type="ECO:0008006" key="5">
    <source>
        <dbReference type="Google" id="ProtNLM"/>
    </source>
</evidence>
<feature type="domain" description="DZIP3-like HEPN" evidence="1">
    <location>
        <begin position="2"/>
        <end position="87"/>
    </location>
</feature>
<dbReference type="EMBL" id="CAJPWZ010001816">
    <property type="protein sequence ID" value="CAG2224706.1"/>
    <property type="molecule type" value="Genomic_DNA"/>
</dbReference>
<protein>
    <recommendedName>
        <fullName evidence="5">DZIP3-like HEPN domain-containing protein</fullName>
    </recommendedName>
</protein>
<dbReference type="InterPro" id="IPR041249">
    <property type="entry name" value="HEPN_DZIP3"/>
</dbReference>
<reference evidence="3" key="1">
    <citation type="submission" date="2021-03" db="EMBL/GenBank/DDBJ databases">
        <authorList>
            <person name="Bekaert M."/>
        </authorList>
    </citation>
    <scope>NUCLEOTIDE SEQUENCE</scope>
</reference>
<dbReference type="Proteomes" id="UP000683360">
    <property type="component" value="Unassembled WGS sequence"/>
</dbReference>
<evidence type="ECO:0000313" key="3">
    <source>
        <dbReference type="EMBL" id="CAG2224706.1"/>
    </source>
</evidence>
<sequence length="317" mass="36442">MVCLLRNLTNIAPPVNGFNVLPQIQETNEGGDIARIKWYRNLLFHKSKLSTHDYNDIWSDLTAAVVRFSPALKIHCDRLKSKKLTTECPCYDLHQEEIASWEDMDKCFVPTSAVNYISDQLQTKNSITVTGLAGVGKSVTIHHVALTLRDTEDYIIVPCRNPSDIPMHFRKGEKIVFVVDDICGKYTIHQNDVREWQKYLSEELTILSSGDIKILSSNRSSVFQDPSFRRLKVFSENACNLSLGIHCISVEEKKNIAMKYLPQDVLKKIQDEIGQMDYFPLLCQQYTTRPITDPLRFFNNPFDIFEQELSAMRRKTS</sequence>
<feature type="domain" description="Novel STAND NTPase 3" evidence="2">
    <location>
        <begin position="108"/>
        <end position="261"/>
    </location>
</feature>
<evidence type="ECO:0000313" key="4">
    <source>
        <dbReference type="Proteomes" id="UP000683360"/>
    </source>
</evidence>
<keyword evidence="4" id="KW-1185">Reference proteome</keyword>
<dbReference type="AlphaFoldDB" id="A0A8S3SYQ5"/>
<evidence type="ECO:0000259" key="2">
    <source>
        <dbReference type="Pfam" id="PF20720"/>
    </source>
</evidence>
<organism evidence="3 4">
    <name type="scientific">Mytilus edulis</name>
    <name type="common">Blue mussel</name>
    <dbReference type="NCBI Taxonomy" id="6550"/>
    <lineage>
        <taxon>Eukaryota</taxon>
        <taxon>Metazoa</taxon>
        <taxon>Spiralia</taxon>
        <taxon>Lophotrochozoa</taxon>
        <taxon>Mollusca</taxon>
        <taxon>Bivalvia</taxon>
        <taxon>Autobranchia</taxon>
        <taxon>Pteriomorphia</taxon>
        <taxon>Mytilida</taxon>
        <taxon>Mytiloidea</taxon>
        <taxon>Mytilidae</taxon>
        <taxon>Mytilinae</taxon>
        <taxon>Mytilus</taxon>
    </lineage>
</organism>
<dbReference type="InterPro" id="IPR027417">
    <property type="entry name" value="P-loop_NTPase"/>
</dbReference>
<dbReference type="OrthoDB" id="6185946at2759"/>
<proteinExistence type="predicted"/>
<dbReference type="InterPro" id="IPR049050">
    <property type="entry name" value="nSTAND3"/>
</dbReference>
<dbReference type="SUPFAM" id="SSF52540">
    <property type="entry name" value="P-loop containing nucleoside triphosphate hydrolases"/>
    <property type="match status" value="1"/>
</dbReference>
<accession>A0A8S3SYQ5</accession>
<gene>
    <name evidence="3" type="ORF">MEDL_37878</name>
</gene>